<keyword evidence="3 6" id="KW-0238">DNA-binding</keyword>
<dbReference type="GO" id="GO:0043565">
    <property type="term" value="F:sequence-specific DNA binding"/>
    <property type="evidence" value="ECO:0007669"/>
    <property type="project" value="InterPro"/>
</dbReference>
<dbReference type="PANTHER" id="PTHR11019:SF159">
    <property type="entry name" value="TRANSCRIPTIONAL REGULATOR-RELATED"/>
    <property type="match status" value="1"/>
</dbReference>
<protein>
    <submittedName>
        <fullName evidence="6">AraC-type DNA-binding protein</fullName>
    </submittedName>
</protein>
<dbReference type="SUPFAM" id="SSF51182">
    <property type="entry name" value="RmlC-like cupins"/>
    <property type="match status" value="1"/>
</dbReference>
<dbReference type="Proteomes" id="UP000184226">
    <property type="component" value="Unassembled WGS sequence"/>
</dbReference>
<dbReference type="OrthoDB" id="2536004at2"/>
<dbReference type="Gene3D" id="1.10.10.60">
    <property type="entry name" value="Homeodomain-like"/>
    <property type="match status" value="1"/>
</dbReference>
<dbReference type="PANTHER" id="PTHR11019">
    <property type="entry name" value="HTH-TYPE TRANSCRIPTIONAL REGULATOR NIMR"/>
    <property type="match status" value="1"/>
</dbReference>
<dbReference type="SUPFAM" id="SSF46689">
    <property type="entry name" value="Homeodomain-like"/>
    <property type="match status" value="1"/>
</dbReference>
<evidence type="ECO:0000256" key="4">
    <source>
        <dbReference type="ARBA" id="ARBA00023163"/>
    </source>
</evidence>
<evidence type="ECO:0000256" key="3">
    <source>
        <dbReference type="ARBA" id="ARBA00023125"/>
    </source>
</evidence>
<dbReference type="InterPro" id="IPR009057">
    <property type="entry name" value="Homeodomain-like_sf"/>
</dbReference>
<dbReference type="InterPro" id="IPR003313">
    <property type="entry name" value="AraC-bd"/>
</dbReference>
<name>A0A1M5Z8A7_9BURK</name>
<dbReference type="InterPro" id="IPR018060">
    <property type="entry name" value="HTH_AraC"/>
</dbReference>
<keyword evidence="2" id="KW-0805">Transcription regulation</keyword>
<dbReference type="Pfam" id="PF02311">
    <property type="entry name" value="AraC_binding"/>
    <property type="match status" value="1"/>
</dbReference>
<accession>A0A1M5Z8A7</accession>
<dbReference type="PROSITE" id="PS00041">
    <property type="entry name" value="HTH_ARAC_FAMILY_1"/>
    <property type="match status" value="1"/>
</dbReference>
<keyword evidence="7" id="KW-1185">Reference proteome</keyword>
<feature type="domain" description="HTH araC/xylS-type" evidence="5">
    <location>
        <begin position="158"/>
        <end position="258"/>
    </location>
</feature>
<proteinExistence type="predicted"/>
<dbReference type="PROSITE" id="PS01124">
    <property type="entry name" value="HTH_ARAC_FAMILY_2"/>
    <property type="match status" value="1"/>
</dbReference>
<evidence type="ECO:0000259" key="5">
    <source>
        <dbReference type="PROSITE" id="PS01124"/>
    </source>
</evidence>
<keyword evidence="4" id="KW-0804">Transcription</keyword>
<gene>
    <name evidence="6" type="ORF">SAMN04488135_11315</name>
</gene>
<dbReference type="EMBL" id="FQXE01000013">
    <property type="protein sequence ID" value="SHI20477.1"/>
    <property type="molecule type" value="Genomic_DNA"/>
</dbReference>
<dbReference type="RefSeq" id="WP_084136151.1">
    <property type="nucleotide sequence ID" value="NZ_FQXE01000013.1"/>
</dbReference>
<reference evidence="6 7" key="1">
    <citation type="submission" date="2016-11" db="EMBL/GenBank/DDBJ databases">
        <authorList>
            <person name="Jaros S."/>
            <person name="Januszkiewicz K."/>
            <person name="Wedrychowicz H."/>
        </authorList>
    </citation>
    <scope>NUCLEOTIDE SEQUENCE [LARGE SCALE GENOMIC DNA]</scope>
    <source>
        <strain evidence="6 7">CGMCC 1.10190</strain>
    </source>
</reference>
<evidence type="ECO:0000256" key="1">
    <source>
        <dbReference type="ARBA" id="ARBA00022491"/>
    </source>
</evidence>
<evidence type="ECO:0000313" key="6">
    <source>
        <dbReference type="EMBL" id="SHI20477.1"/>
    </source>
</evidence>
<dbReference type="CDD" id="cd06124">
    <property type="entry name" value="cupin_NimR-like_N"/>
    <property type="match status" value="1"/>
</dbReference>
<dbReference type="Pfam" id="PF12833">
    <property type="entry name" value="HTH_18"/>
    <property type="match status" value="1"/>
</dbReference>
<dbReference type="FunFam" id="1.10.10.60:FF:000132">
    <property type="entry name" value="AraC family transcriptional regulator"/>
    <property type="match status" value="1"/>
</dbReference>
<dbReference type="STRING" id="658167.SAMN04488135_11315"/>
<keyword evidence="1" id="KW-0678">Repressor</keyword>
<sequence>MESEDIPLYPFFGTGRTLVFAHDYEAGSLQHCHRHDAPQLLHAARGVMRVTTTSGYWVIPPNRGVWIPAFMPHEIRMVGPVSMRTLYVDAGSAPAGIAECAVVAVPPLLHRLLEELALVDPRDPAPSGPRRRALEELALIEIAHLEQLPLSVRMPRDHRMVKLCASLLERPEDTSTLDDLAHRIGASPRTLRRLFQDEVGMSFAAWRQQVRLMEALARLAEGQAIARVSRDLGYAAPSAFVAMFKRAMGCPPSRYAKADQSSPMRSWKSSTL</sequence>
<dbReference type="Gene3D" id="2.60.120.10">
    <property type="entry name" value="Jelly Rolls"/>
    <property type="match status" value="1"/>
</dbReference>
<dbReference type="AlphaFoldDB" id="A0A1M5Z8A7"/>
<dbReference type="InterPro" id="IPR014710">
    <property type="entry name" value="RmlC-like_jellyroll"/>
</dbReference>
<organism evidence="6 7">
    <name type="scientific">Pollutimonas bauzanensis</name>
    <dbReference type="NCBI Taxonomy" id="658167"/>
    <lineage>
        <taxon>Bacteria</taxon>
        <taxon>Pseudomonadati</taxon>
        <taxon>Pseudomonadota</taxon>
        <taxon>Betaproteobacteria</taxon>
        <taxon>Burkholderiales</taxon>
        <taxon>Alcaligenaceae</taxon>
        <taxon>Pollutimonas</taxon>
    </lineage>
</organism>
<dbReference type="GO" id="GO:0003700">
    <property type="term" value="F:DNA-binding transcription factor activity"/>
    <property type="evidence" value="ECO:0007669"/>
    <property type="project" value="InterPro"/>
</dbReference>
<dbReference type="InterPro" id="IPR018062">
    <property type="entry name" value="HTH_AraC-typ_CS"/>
</dbReference>
<dbReference type="InterPro" id="IPR011051">
    <property type="entry name" value="RmlC_Cupin_sf"/>
</dbReference>
<dbReference type="SMART" id="SM00342">
    <property type="entry name" value="HTH_ARAC"/>
    <property type="match status" value="1"/>
</dbReference>
<evidence type="ECO:0000256" key="2">
    <source>
        <dbReference type="ARBA" id="ARBA00023015"/>
    </source>
</evidence>
<evidence type="ECO:0000313" key="7">
    <source>
        <dbReference type="Proteomes" id="UP000184226"/>
    </source>
</evidence>